<evidence type="ECO:0000313" key="4">
    <source>
        <dbReference type="Proteomes" id="UP001501490"/>
    </source>
</evidence>
<accession>A0ABP6ZUH1</accession>
<reference evidence="4" key="1">
    <citation type="journal article" date="2019" name="Int. J. Syst. Evol. Microbiol.">
        <title>The Global Catalogue of Microorganisms (GCM) 10K type strain sequencing project: providing services to taxonomists for standard genome sequencing and annotation.</title>
        <authorList>
            <consortium name="The Broad Institute Genomics Platform"/>
            <consortium name="The Broad Institute Genome Sequencing Center for Infectious Disease"/>
            <person name="Wu L."/>
            <person name="Ma J."/>
        </authorList>
    </citation>
    <scope>NUCLEOTIDE SEQUENCE [LARGE SCALE GENOMIC DNA]</scope>
    <source>
        <strain evidence="4">JCM 16929</strain>
    </source>
</reference>
<dbReference type="InterPro" id="IPR013538">
    <property type="entry name" value="ASHA1/2-like_C"/>
</dbReference>
<organism evidence="3 4">
    <name type="scientific">Microlunatus ginsengisoli</name>
    <dbReference type="NCBI Taxonomy" id="363863"/>
    <lineage>
        <taxon>Bacteria</taxon>
        <taxon>Bacillati</taxon>
        <taxon>Actinomycetota</taxon>
        <taxon>Actinomycetes</taxon>
        <taxon>Propionibacteriales</taxon>
        <taxon>Propionibacteriaceae</taxon>
        <taxon>Microlunatus</taxon>
    </lineage>
</organism>
<dbReference type="EMBL" id="BAABAB010000015">
    <property type="protein sequence ID" value="GAA3619059.1"/>
    <property type="molecule type" value="Genomic_DNA"/>
</dbReference>
<dbReference type="Proteomes" id="UP001501490">
    <property type="component" value="Unassembled WGS sequence"/>
</dbReference>
<feature type="domain" description="Activator of Hsp90 ATPase homologue 1/2-like C-terminal" evidence="2">
    <location>
        <begin position="12"/>
        <end position="139"/>
    </location>
</feature>
<protein>
    <submittedName>
        <fullName evidence="3">SRPBCC domain-containing protein</fullName>
    </submittedName>
</protein>
<gene>
    <name evidence="3" type="ORF">GCM10022236_21660</name>
</gene>
<dbReference type="CDD" id="cd08893">
    <property type="entry name" value="SRPBCC_CalC_Aha1-like_GntR-HTH"/>
    <property type="match status" value="1"/>
</dbReference>
<dbReference type="Pfam" id="PF08327">
    <property type="entry name" value="AHSA1"/>
    <property type="match status" value="1"/>
</dbReference>
<evidence type="ECO:0000256" key="1">
    <source>
        <dbReference type="ARBA" id="ARBA00006817"/>
    </source>
</evidence>
<dbReference type="InterPro" id="IPR023393">
    <property type="entry name" value="START-like_dom_sf"/>
</dbReference>
<comment type="caution">
    <text evidence="3">The sequence shown here is derived from an EMBL/GenBank/DDBJ whole genome shotgun (WGS) entry which is preliminary data.</text>
</comment>
<keyword evidence="4" id="KW-1185">Reference proteome</keyword>
<sequence length="145" mass="16260">MTDALVFVTYIKATPEQVWDAITSNEFRRHYFHGSVVETSWDVGSQYRSFGPAGQLWGDNEILAYDPPRLLAHTWRSLYDPELAAEPSSRVTWTVEVDAAHPEVTKLTVVHDQLAGSPRTAESVRGWSFIVSGLKTLLETGEPLE</sequence>
<dbReference type="SUPFAM" id="SSF55961">
    <property type="entry name" value="Bet v1-like"/>
    <property type="match status" value="1"/>
</dbReference>
<dbReference type="Gene3D" id="3.30.530.20">
    <property type="match status" value="1"/>
</dbReference>
<dbReference type="RefSeq" id="WP_344804288.1">
    <property type="nucleotide sequence ID" value="NZ_BAABAB010000015.1"/>
</dbReference>
<evidence type="ECO:0000259" key="2">
    <source>
        <dbReference type="Pfam" id="PF08327"/>
    </source>
</evidence>
<comment type="similarity">
    <text evidence="1">Belongs to the AHA1 family.</text>
</comment>
<name>A0ABP6ZUH1_9ACTN</name>
<evidence type="ECO:0000313" key="3">
    <source>
        <dbReference type="EMBL" id="GAA3619059.1"/>
    </source>
</evidence>
<proteinExistence type="inferred from homology"/>